<evidence type="ECO:0000313" key="14">
    <source>
        <dbReference type="Proteomes" id="UP000278398"/>
    </source>
</evidence>
<dbReference type="EMBL" id="RWKW01000017">
    <property type="protein sequence ID" value="RST87449.1"/>
    <property type="molecule type" value="Genomic_DNA"/>
</dbReference>
<sequence length="586" mass="63526">MASRPKQNELRTVFEACRSYFVTAGAFSFAINILYLAGPLYMLQVYDRVIASGSTTTLLMLTVALLLAYLALASLDVVRGRILARAGLRLDALLAERVVESTLALGIRDTSRSQPLRDFDTFRQFVSGPGIHAVFDLPWVPVYIGVIFMLHPALGIFAGGCVVVLIIMAVINELLVRRLSSEASDAATQSYHFTETSLRNTEVIRALGMTRGLLRRWSDDRNRMLRAQIAASDRSGFMSSMIKLSRLSMQSLMLGIGAFLAIQRLATVGAMFASSILLGRALQPVEQIVTGWRSLLSARSAYLRVRKLLLENPQRDAGLVLPRPKGLVTVQNLTYVEGSLQKPILRNVTFRSEAGEALGVIGPSGAGKSTLARLLVGVLKPTMGAVRLDGADIYDWQNRDLGQYLGYLPQDIELFSDTVANNIKRFAKGADDAVVQAAKLAGVHGMILQLPQGYDTVIGEGGHVLSGGYRQRIALARAVYGDPSLVVLDEPSSNLDSTGDDALGNCVAALKQRGVSVIIISHRPATLSAVDKLLVLRDGVVELFGTRDEILQRMIRPSTVSVQSDRGAIAPPRRNPDEKRSAGGAE</sequence>
<proteinExistence type="predicted"/>
<evidence type="ECO:0000256" key="6">
    <source>
        <dbReference type="ARBA" id="ARBA00022840"/>
    </source>
</evidence>
<reference evidence="13 14" key="1">
    <citation type="submission" date="2018-12" db="EMBL/GenBank/DDBJ databases">
        <title>Mesorhizobium carbonis sp. nov., isolated from coal mine water.</title>
        <authorList>
            <person name="Xin W."/>
            <person name="Xu Z."/>
            <person name="Xiang F."/>
            <person name="Zhang J."/>
            <person name="Xi L."/>
            <person name="Liu J."/>
        </authorList>
    </citation>
    <scope>NUCLEOTIDE SEQUENCE [LARGE SCALE GENOMIC DNA]</scope>
    <source>
        <strain evidence="13 14">B2.3</strain>
    </source>
</reference>
<organism evidence="13 14">
    <name type="scientific">Aquibium carbonis</name>
    <dbReference type="NCBI Taxonomy" id="2495581"/>
    <lineage>
        <taxon>Bacteria</taxon>
        <taxon>Pseudomonadati</taxon>
        <taxon>Pseudomonadota</taxon>
        <taxon>Alphaproteobacteria</taxon>
        <taxon>Hyphomicrobiales</taxon>
        <taxon>Phyllobacteriaceae</taxon>
        <taxon>Aquibium</taxon>
    </lineage>
</organism>
<dbReference type="GO" id="GO:0030253">
    <property type="term" value="P:protein secretion by the type I secretion system"/>
    <property type="evidence" value="ECO:0007669"/>
    <property type="project" value="InterPro"/>
</dbReference>
<dbReference type="Pfam" id="PF00005">
    <property type="entry name" value="ABC_tran"/>
    <property type="match status" value="1"/>
</dbReference>
<keyword evidence="8 10" id="KW-0472">Membrane</keyword>
<evidence type="ECO:0000256" key="9">
    <source>
        <dbReference type="SAM" id="MobiDB-lite"/>
    </source>
</evidence>
<dbReference type="Pfam" id="PF00664">
    <property type="entry name" value="ABC_membrane"/>
    <property type="match status" value="1"/>
</dbReference>
<evidence type="ECO:0000256" key="2">
    <source>
        <dbReference type="ARBA" id="ARBA00022448"/>
    </source>
</evidence>
<dbReference type="InterPro" id="IPR003439">
    <property type="entry name" value="ABC_transporter-like_ATP-bd"/>
</dbReference>
<dbReference type="InterPro" id="IPR027417">
    <property type="entry name" value="P-loop_NTPase"/>
</dbReference>
<keyword evidence="4 10" id="KW-0812">Transmembrane</keyword>
<dbReference type="Gene3D" id="1.20.1560.10">
    <property type="entry name" value="ABC transporter type 1, transmembrane domain"/>
    <property type="match status" value="1"/>
</dbReference>
<dbReference type="SUPFAM" id="SSF90123">
    <property type="entry name" value="ABC transporter transmembrane region"/>
    <property type="match status" value="1"/>
</dbReference>
<evidence type="ECO:0000256" key="7">
    <source>
        <dbReference type="ARBA" id="ARBA00022989"/>
    </source>
</evidence>
<evidence type="ECO:0000256" key="8">
    <source>
        <dbReference type="ARBA" id="ARBA00023136"/>
    </source>
</evidence>
<feature type="domain" description="ABC transmembrane type-1" evidence="12">
    <location>
        <begin position="22"/>
        <end position="297"/>
    </location>
</feature>
<dbReference type="InterPro" id="IPR039421">
    <property type="entry name" value="Type_1_exporter"/>
</dbReference>
<dbReference type="GO" id="GO:0016887">
    <property type="term" value="F:ATP hydrolysis activity"/>
    <property type="evidence" value="ECO:0007669"/>
    <property type="project" value="InterPro"/>
</dbReference>
<dbReference type="OrthoDB" id="9808328at2"/>
<name>A0A429Z172_9HYPH</name>
<evidence type="ECO:0000256" key="5">
    <source>
        <dbReference type="ARBA" id="ARBA00022741"/>
    </source>
</evidence>
<feature type="transmembrane region" description="Helical" evidence="10">
    <location>
        <begin position="49"/>
        <end position="72"/>
    </location>
</feature>
<feature type="transmembrane region" description="Helical" evidence="10">
    <location>
        <begin position="142"/>
        <end position="171"/>
    </location>
</feature>
<dbReference type="SMART" id="SM00382">
    <property type="entry name" value="AAA"/>
    <property type="match status" value="1"/>
</dbReference>
<dbReference type="GO" id="GO:0140359">
    <property type="term" value="F:ABC-type transporter activity"/>
    <property type="evidence" value="ECO:0007669"/>
    <property type="project" value="InterPro"/>
</dbReference>
<dbReference type="AlphaFoldDB" id="A0A429Z172"/>
<evidence type="ECO:0000256" key="4">
    <source>
        <dbReference type="ARBA" id="ARBA00022692"/>
    </source>
</evidence>
<dbReference type="Proteomes" id="UP000278398">
    <property type="component" value="Unassembled WGS sequence"/>
</dbReference>
<dbReference type="InterPro" id="IPR003593">
    <property type="entry name" value="AAA+_ATPase"/>
</dbReference>
<feature type="compositionally biased region" description="Basic and acidic residues" evidence="9">
    <location>
        <begin position="574"/>
        <end position="586"/>
    </location>
</feature>
<feature type="region of interest" description="Disordered" evidence="9">
    <location>
        <begin position="561"/>
        <end position="586"/>
    </location>
</feature>
<dbReference type="PANTHER" id="PTHR24221:SF248">
    <property type="entry name" value="ABC TRANSPORTER TRANSMEMBRANE REGION"/>
    <property type="match status" value="1"/>
</dbReference>
<dbReference type="FunFam" id="3.40.50.300:FF:001444">
    <property type="entry name" value="ABC transporter ATP-binding protein"/>
    <property type="match status" value="1"/>
</dbReference>
<dbReference type="Gene3D" id="3.40.50.300">
    <property type="entry name" value="P-loop containing nucleotide triphosphate hydrolases"/>
    <property type="match status" value="1"/>
</dbReference>
<comment type="subcellular location">
    <subcellularLocation>
        <location evidence="1">Cell membrane</location>
        <topology evidence="1">Multi-pass membrane protein</topology>
    </subcellularLocation>
</comment>
<dbReference type="GO" id="GO:0034040">
    <property type="term" value="F:ATPase-coupled lipid transmembrane transporter activity"/>
    <property type="evidence" value="ECO:0007669"/>
    <property type="project" value="TreeGrafter"/>
</dbReference>
<keyword evidence="3" id="KW-1003">Cell membrane</keyword>
<feature type="transmembrane region" description="Helical" evidence="10">
    <location>
        <begin position="252"/>
        <end position="278"/>
    </location>
</feature>
<dbReference type="PANTHER" id="PTHR24221">
    <property type="entry name" value="ATP-BINDING CASSETTE SUB-FAMILY B"/>
    <property type="match status" value="1"/>
</dbReference>
<keyword evidence="6" id="KW-0067">ATP-binding</keyword>
<dbReference type="InterPro" id="IPR036640">
    <property type="entry name" value="ABC1_TM_sf"/>
</dbReference>
<dbReference type="PROSITE" id="PS50929">
    <property type="entry name" value="ABC_TM1F"/>
    <property type="match status" value="1"/>
</dbReference>
<accession>A0A429Z172</accession>
<protein>
    <submittedName>
        <fullName evidence="13">Type I secretion system permease/ATPase</fullName>
    </submittedName>
</protein>
<evidence type="ECO:0000256" key="1">
    <source>
        <dbReference type="ARBA" id="ARBA00004651"/>
    </source>
</evidence>
<comment type="caution">
    <text evidence="13">The sequence shown here is derived from an EMBL/GenBank/DDBJ whole genome shotgun (WGS) entry which is preliminary data.</text>
</comment>
<evidence type="ECO:0000259" key="12">
    <source>
        <dbReference type="PROSITE" id="PS50929"/>
    </source>
</evidence>
<dbReference type="SUPFAM" id="SSF52540">
    <property type="entry name" value="P-loop containing nucleoside triphosphate hydrolases"/>
    <property type="match status" value="1"/>
</dbReference>
<feature type="transmembrane region" description="Helical" evidence="10">
    <location>
        <begin position="20"/>
        <end position="37"/>
    </location>
</feature>
<dbReference type="NCBIfam" id="TIGR01842">
    <property type="entry name" value="type_I_sec_PrtD"/>
    <property type="match status" value="1"/>
</dbReference>
<evidence type="ECO:0000256" key="3">
    <source>
        <dbReference type="ARBA" id="ARBA00022475"/>
    </source>
</evidence>
<dbReference type="GO" id="GO:0005524">
    <property type="term" value="F:ATP binding"/>
    <property type="evidence" value="ECO:0007669"/>
    <property type="project" value="UniProtKB-KW"/>
</dbReference>
<feature type="domain" description="ABC transporter" evidence="11">
    <location>
        <begin position="328"/>
        <end position="563"/>
    </location>
</feature>
<dbReference type="GO" id="GO:0030256">
    <property type="term" value="C:type I protein secretion system complex"/>
    <property type="evidence" value="ECO:0007669"/>
    <property type="project" value="InterPro"/>
</dbReference>
<dbReference type="GO" id="GO:0005886">
    <property type="term" value="C:plasma membrane"/>
    <property type="evidence" value="ECO:0007669"/>
    <property type="project" value="UniProtKB-SubCell"/>
</dbReference>
<keyword evidence="7 10" id="KW-1133">Transmembrane helix</keyword>
<dbReference type="PROSITE" id="PS50893">
    <property type="entry name" value="ABC_TRANSPORTER_2"/>
    <property type="match status" value="1"/>
</dbReference>
<gene>
    <name evidence="13" type="ORF">EJC49_05485</name>
</gene>
<evidence type="ECO:0000256" key="10">
    <source>
        <dbReference type="SAM" id="Phobius"/>
    </source>
</evidence>
<dbReference type="InterPro" id="IPR010128">
    <property type="entry name" value="ATPase_T1SS_PrtD-like"/>
</dbReference>
<evidence type="ECO:0000259" key="11">
    <source>
        <dbReference type="PROSITE" id="PS50893"/>
    </source>
</evidence>
<keyword evidence="5" id="KW-0547">Nucleotide-binding</keyword>
<dbReference type="InterPro" id="IPR011527">
    <property type="entry name" value="ABC1_TM_dom"/>
</dbReference>
<evidence type="ECO:0000313" key="13">
    <source>
        <dbReference type="EMBL" id="RST87449.1"/>
    </source>
</evidence>
<keyword evidence="2" id="KW-0813">Transport</keyword>
<keyword evidence="14" id="KW-1185">Reference proteome</keyword>